<feature type="compositionally biased region" description="Basic and acidic residues" evidence="6">
    <location>
        <begin position="698"/>
        <end position="724"/>
    </location>
</feature>
<evidence type="ECO:0000256" key="5">
    <source>
        <dbReference type="ARBA" id="ARBA00023136"/>
    </source>
</evidence>
<dbReference type="InterPro" id="IPR004477">
    <property type="entry name" value="ComEC_N"/>
</dbReference>
<evidence type="ECO:0000256" key="4">
    <source>
        <dbReference type="ARBA" id="ARBA00022989"/>
    </source>
</evidence>
<feature type="transmembrane region" description="Helical" evidence="7">
    <location>
        <begin position="334"/>
        <end position="354"/>
    </location>
</feature>
<dbReference type="InterPro" id="IPR025405">
    <property type="entry name" value="DUF4131"/>
</dbReference>
<protein>
    <submittedName>
        <fullName evidence="10">Competence protein ComEC</fullName>
    </submittedName>
</protein>
<evidence type="ECO:0000259" key="9">
    <source>
        <dbReference type="Pfam" id="PF13567"/>
    </source>
</evidence>
<feature type="transmembrane region" description="Helical" evidence="7">
    <location>
        <begin position="296"/>
        <end position="322"/>
    </location>
</feature>
<dbReference type="InterPro" id="IPR052159">
    <property type="entry name" value="Competence_DNA_uptake"/>
</dbReference>
<feature type="transmembrane region" description="Helical" evidence="7">
    <location>
        <begin position="550"/>
        <end position="566"/>
    </location>
</feature>
<dbReference type="GO" id="GO:0005886">
    <property type="term" value="C:plasma membrane"/>
    <property type="evidence" value="ECO:0007669"/>
    <property type="project" value="UniProtKB-SubCell"/>
</dbReference>
<accession>A0A1I6PEE4</accession>
<dbReference type="STRING" id="311180.SAMN04488050_101477"/>
<keyword evidence="4 7" id="KW-1133">Transmembrane helix</keyword>
<feature type="transmembrane region" description="Helical" evidence="7">
    <location>
        <begin position="51"/>
        <end position="69"/>
    </location>
</feature>
<evidence type="ECO:0000259" key="8">
    <source>
        <dbReference type="Pfam" id="PF03772"/>
    </source>
</evidence>
<feature type="transmembrane region" description="Helical" evidence="7">
    <location>
        <begin position="428"/>
        <end position="450"/>
    </location>
</feature>
<keyword evidence="3 7" id="KW-0812">Transmembrane</keyword>
<evidence type="ECO:0000313" key="10">
    <source>
        <dbReference type="EMBL" id="SFS38465.1"/>
    </source>
</evidence>
<evidence type="ECO:0000256" key="1">
    <source>
        <dbReference type="ARBA" id="ARBA00004651"/>
    </source>
</evidence>
<feature type="transmembrane region" description="Helical" evidence="7">
    <location>
        <begin position="462"/>
        <end position="487"/>
    </location>
</feature>
<organism evidence="10 11">
    <name type="scientific">Alloyangia pacifica</name>
    <dbReference type="NCBI Taxonomy" id="311180"/>
    <lineage>
        <taxon>Bacteria</taxon>
        <taxon>Pseudomonadati</taxon>
        <taxon>Pseudomonadota</taxon>
        <taxon>Alphaproteobacteria</taxon>
        <taxon>Rhodobacterales</taxon>
        <taxon>Roseobacteraceae</taxon>
        <taxon>Alloyangia</taxon>
    </lineage>
</organism>
<gene>
    <name evidence="10" type="ORF">SAMN04488050_101477</name>
</gene>
<evidence type="ECO:0000256" key="2">
    <source>
        <dbReference type="ARBA" id="ARBA00022475"/>
    </source>
</evidence>
<sequence length="724" mass="75860">MGRLLTLLLISRLDLLLSLCPSVWPSVRPCLWLGGAVRWAGAALHAQRGHLFPWAPVFLGFGIGVYFSLPLEPPVRWLLLCGGGGAGLLLAAGRLPETAAPLALAGGLVLLGLALAGARAHAVAAPQLGFRYYGPIEGRVIGIDRSASDVPRLTLDRVVLSRVAPKRVPARVRVSLHGDPALQARALRLAPGQRVALTGHLVPPGGPVEPGGFDFRRHAWFERIGAVGYSRTPVVLLEPAGGSRRIDRARMALSRHVQARLPGETGAFAAALMTGDRSAMGQGTLEALRQTNLAHLLAISGLHMGLLTGFVFGAVRVLLLLPRRSRHLWPGKKIAALTALAAASGYLALSGGNIATQRAFIMVAVMLGAVLADLRALSLRSVALAALLLLCLRPEAMLGPGFQMSFAATTALVCVFGALRGAMSLPRWARPLLAMVLSSAVASLATAPVSMAHFNLVSRYGLLANLLAVPAMGLLAMPMAVLSALLLPLGLDRWSLGVMALGLDWILGVARAVAELEGTVGLVVAPGPWVLPLFAAGSLILMLWQGAGRWSGLVPLLLAGVLWIGTERPAMLVAESGALVGVMTAQGRALSRPVGDGFTAKVWLENDGQGGGQEVAAALWPGGEGRLRRITLGKLEVVHASGSRAASEIKGCAGAQIVVSNAPLPVFGDCMFLDPLRLKETGAVAIFQDAAGVRMKTSKTEPPRLWERGGSDPDRSERPTTPDQ</sequence>
<keyword evidence="2" id="KW-1003">Cell membrane</keyword>
<dbReference type="Pfam" id="PF13567">
    <property type="entry name" value="DUF4131"/>
    <property type="match status" value="1"/>
</dbReference>
<feature type="domain" description="DUF4131" evidence="9">
    <location>
        <begin position="74"/>
        <end position="233"/>
    </location>
</feature>
<feature type="region of interest" description="Disordered" evidence="6">
    <location>
        <begin position="695"/>
        <end position="724"/>
    </location>
</feature>
<feature type="transmembrane region" description="Helical" evidence="7">
    <location>
        <begin position="404"/>
        <end position="422"/>
    </location>
</feature>
<proteinExistence type="predicted"/>
<feature type="transmembrane region" description="Helical" evidence="7">
    <location>
        <begin position="520"/>
        <end position="544"/>
    </location>
</feature>
<dbReference type="OrthoDB" id="9790149at2"/>
<dbReference type="Proteomes" id="UP000199392">
    <property type="component" value="Unassembled WGS sequence"/>
</dbReference>
<feature type="transmembrane region" description="Helical" evidence="7">
    <location>
        <begin position="99"/>
        <end position="118"/>
    </location>
</feature>
<keyword evidence="11" id="KW-1185">Reference proteome</keyword>
<evidence type="ECO:0000313" key="11">
    <source>
        <dbReference type="Proteomes" id="UP000199392"/>
    </source>
</evidence>
<evidence type="ECO:0000256" key="7">
    <source>
        <dbReference type="SAM" id="Phobius"/>
    </source>
</evidence>
<dbReference type="Pfam" id="PF03772">
    <property type="entry name" value="Competence"/>
    <property type="match status" value="1"/>
</dbReference>
<dbReference type="PANTHER" id="PTHR30619:SF1">
    <property type="entry name" value="RECOMBINATION PROTEIN 2"/>
    <property type="match status" value="1"/>
</dbReference>
<dbReference type="EMBL" id="FOZW01000001">
    <property type="protein sequence ID" value="SFS38465.1"/>
    <property type="molecule type" value="Genomic_DNA"/>
</dbReference>
<evidence type="ECO:0000256" key="3">
    <source>
        <dbReference type="ARBA" id="ARBA00022692"/>
    </source>
</evidence>
<keyword evidence="5 7" id="KW-0472">Membrane</keyword>
<dbReference type="NCBIfam" id="TIGR00360">
    <property type="entry name" value="ComEC_N-term"/>
    <property type="match status" value="1"/>
</dbReference>
<feature type="transmembrane region" description="Helical" evidence="7">
    <location>
        <begin position="360"/>
        <end position="392"/>
    </location>
</feature>
<comment type="subcellular location">
    <subcellularLocation>
        <location evidence="1">Cell membrane</location>
        <topology evidence="1">Multi-pass membrane protein</topology>
    </subcellularLocation>
</comment>
<evidence type="ECO:0000256" key="6">
    <source>
        <dbReference type="SAM" id="MobiDB-lite"/>
    </source>
</evidence>
<dbReference type="PANTHER" id="PTHR30619">
    <property type="entry name" value="DNA INTERNALIZATION/COMPETENCE PROTEIN COMEC/REC2"/>
    <property type="match status" value="1"/>
</dbReference>
<dbReference type="AlphaFoldDB" id="A0A1I6PEE4"/>
<feature type="transmembrane region" description="Helical" evidence="7">
    <location>
        <begin position="75"/>
        <end position="92"/>
    </location>
</feature>
<name>A0A1I6PEE4_9RHOB</name>
<feature type="domain" description="ComEC/Rec2-related protein" evidence="8">
    <location>
        <begin position="272"/>
        <end position="545"/>
    </location>
</feature>
<reference evidence="11" key="1">
    <citation type="submission" date="2016-10" db="EMBL/GenBank/DDBJ databases">
        <authorList>
            <person name="Varghese N."/>
            <person name="Submissions S."/>
        </authorList>
    </citation>
    <scope>NUCLEOTIDE SEQUENCE [LARGE SCALE GENOMIC DNA]</scope>
    <source>
        <strain evidence="11">DSM 26894</strain>
    </source>
</reference>